<dbReference type="KEGG" id="ome:OLMES_5030"/>
<evidence type="ECO:0000313" key="3">
    <source>
        <dbReference type="Proteomes" id="UP000196027"/>
    </source>
</evidence>
<evidence type="ECO:0000313" key="2">
    <source>
        <dbReference type="EMBL" id="ARU59017.1"/>
    </source>
</evidence>
<name>A0A1Y0IEQ2_9GAMM</name>
<keyword evidence="3" id="KW-1185">Reference proteome</keyword>
<organism evidence="2 3">
    <name type="scientific">Oleiphilus messinensis</name>
    <dbReference type="NCBI Taxonomy" id="141451"/>
    <lineage>
        <taxon>Bacteria</taxon>
        <taxon>Pseudomonadati</taxon>
        <taxon>Pseudomonadota</taxon>
        <taxon>Gammaproteobacteria</taxon>
        <taxon>Oceanospirillales</taxon>
        <taxon>Oleiphilaceae</taxon>
        <taxon>Oleiphilus</taxon>
    </lineage>
</organism>
<proteinExistence type="predicted"/>
<dbReference type="AlphaFoldDB" id="A0A1Y0IEQ2"/>
<protein>
    <recommendedName>
        <fullName evidence="1">ATP-grasp domain-containing protein</fullName>
    </recommendedName>
</protein>
<sequence length="264" mass="29981">MRVLFPFNPLDEKNADGSFCVEYQKLKASGVECSLFDFDALPFEEFQPRPRLSRDDVVLYRGWMLTPKLYTDLSNLVSANGGRMLTSPIDFVKSHHLPGWYESVREYTPETIFFGNEADAVSGADKSNWDRFFVKDFVKSNYSERGSVANSASEVRDIINLIKAHRGEIEGGIALREVESLVDESEVRYFVFNGKPYSPNGIVPAVVFEIAARHLAPFFSVDIVKRADGELRLVEIGDGQVSDRKNWDSDLFCRLLLENLRCFP</sequence>
<dbReference type="OrthoDB" id="5355744at2"/>
<accession>A0A1Y0IEQ2</accession>
<evidence type="ECO:0000259" key="1">
    <source>
        <dbReference type="Pfam" id="PF14243"/>
    </source>
</evidence>
<dbReference type="Proteomes" id="UP000196027">
    <property type="component" value="Chromosome"/>
</dbReference>
<feature type="domain" description="ATP-grasp" evidence="1">
    <location>
        <begin position="132"/>
        <end position="248"/>
    </location>
</feature>
<gene>
    <name evidence="2" type="ORF">OLMES_5030</name>
</gene>
<dbReference type="EMBL" id="CP021425">
    <property type="protein sequence ID" value="ARU59017.1"/>
    <property type="molecule type" value="Genomic_DNA"/>
</dbReference>
<reference evidence="2 3" key="1">
    <citation type="submission" date="2017-05" db="EMBL/GenBank/DDBJ databases">
        <title>Genomic insights into alkan degradation activity of Oleiphilus messinensis.</title>
        <authorList>
            <person name="Kozyavkin S.A."/>
            <person name="Slesarev A.I."/>
            <person name="Golyshin P.N."/>
            <person name="Korzhenkov A."/>
            <person name="Golyshina O.N."/>
            <person name="Toshchakov S.V."/>
        </authorList>
    </citation>
    <scope>NUCLEOTIDE SEQUENCE [LARGE SCALE GENOMIC DNA]</scope>
    <source>
        <strain evidence="2 3">ME102</strain>
    </source>
</reference>
<dbReference type="Pfam" id="PF14243">
    <property type="entry name" value="R2K_3"/>
    <property type="match status" value="1"/>
</dbReference>
<dbReference type="InterPro" id="IPR025643">
    <property type="entry name" value="R2K_3"/>
</dbReference>